<dbReference type="AlphaFoldDB" id="A0AAD3H6L2"/>
<accession>A0AAD3H6L2</accession>
<organism evidence="2 3">
    <name type="scientific">Chaetoceros tenuissimus</name>
    <dbReference type="NCBI Taxonomy" id="426638"/>
    <lineage>
        <taxon>Eukaryota</taxon>
        <taxon>Sar</taxon>
        <taxon>Stramenopiles</taxon>
        <taxon>Ochrophyta</taxon>
        <taxon>Bacillariophyta</taxon>
        <taxon>Coscinodiscophyceae</taxon>
        <taxon>Chaetocerotophycidae</taxon>
        <taxon>Chaetocerotales</taxon>
        <taxon>Chaetocerotaceae</taxon>
        <taxon>Chaetoceros</taxon>
    </lineage>
</organism>
<keyword evidence="1" id="KW-0812">Transmembrane</keyword>
<dbReference type="Proteomes" id="UP001054902">
    <property type="component" value="Unassembled WGS sequence"/>
</dbReference>
<evidence type="ECO:0000256" key="1">
    <source>
        <dbReference type="SAM" id="Phobius"/>
    </source>
</evidence>
<feature type="transmembrane region" description="Helical" evidence="1">
    <location>
        <begin position="61"/>
        <end position="81"/>
    </location>
</feature>
<feature type="transmembrane region" description="Helical" evidence="1">
    <location>
        <begin position="96"/>
        <end position="115"/>
    </location>
</feature>
<comment type="caution">
    <text evidence="2">The sequence shown here is derived from an EMBL/GenBank/DDBJ whole genome shotgun (WGS) entry which is preliminary data.</text>
</comment>
<protein>
    <submittedName>
        <fullName evidence="2">Uncharacterized protein</fullName>
    </submittedName>
</protein>
<keyword evidence="1" id="KW-1133">Transmembrane helix</keyword>
<keyword evidence="1" id="KW-0472">Membrane</keyword>
<evidence type="ECO:0000313" key="2">
    <source>
        <dbReference type="EMBL" id="GFH51903.1"/>
    </source>
</evidence>
<evidence type="ECO:0000313" key="3">
    <source>
        <dbReference type="Proteomes" id="UP001054902"/>
    </source>
</evidence>
<sequence length="449" mass="49315">MGTVNIGFEGQTGRSTMKIDRAMPNALQNNMSTHEWQLFCDNFDRECDKVMEFRRAVFKRLGCVAQLPFLVMILLVIVSVADTPALDVVKPGNPGFFAIVALFPIAAFGGVFWFIKSAQNDAVRLRQGFESVCQSESAKRSDLTFTLKDYQQLGVSGGGNVKGFNMIYIECTGSSLEVPHGDPSSLPPGPFGNNNLFANMAGQTAPPVAQPMYSSSGGGGSAAQRLAELDKIKIYMTEEEYNQKRSDIISSVCNQAILQQKIDLLSVIESKFGFDELSQLFQRKCNIVQASIGQHYRHSLDHSELAILVASTHLGYSGNFENTDVVALRYDQRVRGGTLEKDVVEARKRIVSMIDVLNEMKSSHEADSNLGSITKQSLNAAFMLSGDSEDGEMESQSTIGRELGFVAHHAIHHNAMVRIIAINSLGLEEHELPEDFGKAPSTIRFENSN</sequence>
<gene>
    <name evidence="2" type="ORF">CTEN210_08379</name>
</gene>
<keyword evidence="3" id="KW-1185">Reference proteome</keyword>
<dbReference type="PANTHER" id="PTHR39473:SF1">
    <property type="entry name" value="DINB-LIKE DOMAIN-CONTAINING PROTEIN"/>
    <property type="match status" value="1"/>
</dbReference>
<proteinExistence type="predicted"/>
<dbReference type="PANTHER" id="PTHR39473">
    <property type="match status" value="1"/>
</dbReference>
<name>A0AAD3H6L2_9STRA</name>
<dbReference type="EMBL" id="BLLK01000045">
    <property type="protein sequence ID" value="GFH51903.1"/>
    <property type="molecule type" value="Genomic_DNA"/>
</dbReference>
<reference evidence="2 3" key="1">
    <citation type="journal article" date="2021" name="Sci. Rep.">
        <title>The genome of the diatom Chaetoceros tenuissimus carries an ancient integrated fragment of an extant virus.</title>
        <authorList>
            <person name="Hongo Y."/>
            <person name="Kimura K."/>
            <person name="Takaki Y."/>
            <person name="Yoshida Y."/>
            <person name="Baba S."/>
            <person name="Kobayashi G."/>
            <person name="Nagasaki K."/>
            <person name="Hano T."/>
            <person name="Tomaru Y."/>
        </authorList>
    </citation>
    <scope>NUCLEOTIDE SEQUENCE [LARGE SCALE GENOMIC DNA]</scope>
    <source>
        <strain evidence="2 3">NIES-3715</strain>
    </source>
</reference>